<protein>
    <recommendedName>
        <fullName evidence="4">Transposase</fullName>
    </recommendedName>
</protein>
<evidence type="ECO:0000313" key="2">
    <source>
        <dbReference type="EMBL" id="MFD0919915.1"/>
    </source>
</evidence>
<proteinExistence type="predicted"/>
<dbReference type="EMBL" id="JBHTIW010000004">
    <property type="protein sequence ID" value="MFD0919915.1"/>
    <property type="molecule type" value="Genomic_DNA"/>
</dbReference>
<evidence type="ECO:0000313" key="3">
    <source>
        <dbReference type="Proteomes" id="UP001597018"/>
    </source>
</evidence>
<organism evidence="2 3">
    <name type="scientific">Saccharopolyspora rosea</name>
    <dbReference type="NCBI Taxonomy" id="524884"/>
    <lineage>
        <taxon>Bacteria</taxon>
        <taxon>Bacillati</taxon>
        <taxon>Actinomycetota</taxon>
        <taxon>Actinomycetes</taxon>
        <taxon>Pseudonocardiales</taxon>
        <taxon>Pseudonocardiaceae</taxon>
        <taxon>Saccharopolyspora</taxon>
    </lineage>
</organism>
<evidence type="ECO:0000256" key="1">
    <source>
        <dbReference type="SAM" id="MobiDB-lite"/>
    </source>
</evidence>
<feature type="compositionally biased region" description="Basic and acidic residues" evidence="1">
    <location>
        <begin position="188"/>
        <end position="290"/>
    </location>
</feature>
<keyword evidence="3" id="KW-1185">Reference proteome</keyword>
<feature type="compositionally biased region" description="Basic and acidic residues" evidence="1">
    <location>
        <begin position="169"/>
        <end position="180"/>
    </location>
</feature>
<accession>A0ABW3FP95</accession>
<reference evidence="3" key="1">
    <citation type="journal article" date="2019" name="Int. J. Syst. Evol. Microbiol.">
        <title>The Global Catalogue of Microorganisms (GCM) 10K type strain sequencing project: providing services to taxonomists for standard genome sequencing and annotation.</title>
        <authorList>
            <consortium name="The Broad Institute Genomics Platform"/>
            <consortium name="The Broad Institute Genome Sequencing Center for Infectious Disease"/>
            <person name="Wu L."/>
            <person name="Ma J."/>
        </authorList>
    </citation>
    <scope>NUCLEOTIDE SEQUENCE [LARGE SCALE GENOMIC DNA]</scope>
    <source>
        <strain evidence="3">CCUG 56401</strain>
    </source>
</reference>
<evidence type="ECO:0008006" key="4">
    <source>
        <dbReference type="Google" id="ProtNLM"/>
    </source>
</evidence>
<dbReference type="RefSeq" id="WP_263251940.1">
    <property type="nucleotide sequence ID" value="NZ_BAABLT010000052.1"/>
</dbReference>
<dbReference type="Proteomes" id="UP001597018">
    <property type="component" value="Unassembled WGS sequence"/>
</dbReference>
<sequence length="290" mass="32848">MADRELQDAERDLHVADPAEFVRRRGELVALARERGAGELAERVRALRKPTTAAWAVNLLAVEEADRLAELLDLGDRLRAAQRDLRGAELRDLAAQRSRALAELTDRAAALAADRGHPLAESARRQVEQTLTAALSDPEAGARVRAAALEKPLEYSGFGLDELSVEAIRRAAEQPPERTRGTRTRTGTRRDEETARKRSRQAERERRAAREQADKAAESLREADEALERAERARRAADDRREELRERLRHAEAELRQQRREVKAAREHRERAQREVDAAERELRRREGGA</sequence>
<gene>
    <name evidence="2" type="ORF">ACFQ16_09175</name>
</gene>
<feature type="region of interest" description="Disordered" evidence="1">
    <location>
        <begin position="169"/>
        <end position="290"/>
    </location>
</feature>
<comment type="caution">
    <text evidence="2">The sequence shown here is derived from an EMBL/GenBank/DDBJ whole genome shotgun (WGS) entry which is preliminary data.</text>
</comment>
<name>A0ABW3FP95_9PSEU</name>